<feature type="transmembrane region" description="Helical" evidence="6">
    <location>
        <begin position="249"/>
        <end position="271"/>
    </location>
</feature>
<feature type="domain" description="Major facilitator superfamily (MFS) profile" evidence="7">
    <location>
        <begin position="48"/>
        <end position="536"/>
    </location>
</feature>
<name>A0ABN8I317_9NEOP</name>
<sequence length="554" mass="61438">MTENEDNAEDLKRNGNNNSSANSMRKPIDLDDVLINELGQFGWFQFKNIILVSIPIIMSAFMNEYIFSAAAIPHRCQIPECGEVGKDFELQPEWILNAVPETNSGGLSSCERYEPLGTNGSLNFCPADLFNRHNVIACDRFVYAKNNSVVYDFDLGCQEWMRAFAGTLSSIGTVLVLPITGYFSDRFGRRVALVVNSFNFGLFATIRAFSTNYTMYLVLYFLQTCLGAGVYTSAYIFATELVGPKYRVLTGAICPSMVAVGLMILGSVAWATESWRTMTLALNVPCFLIISYYWFLGESVRWLLSKQKYSQARNALENVAKTNKTKISQESMEALLRPKAETTVHPKGGRNLISAVLRSPILLRRVCTTPFWWIATTLVYYGLSINSTSLSSTMYLNFILTCGIEIPGNFATVLILDRIGRKPTLSGGYFLSAACNFLFVILPKNFTVVRLLIYLLGKFGISIVVTSLYIYTSELYPTEYRHSLMGFSSMIGRIGSISAPLTPALAVYWESTPFVMFGGMGLLAGLLVLTQPETRGTKLPDTLAEAEALGTVSK</sequence>
<proteinExistence type="predicted"/>
<feature type="compositionally biased region" description="Polar residues" evidence="5">
    <location>
        <begin position="14"/>
        <end position="23"/>
    </location>
</feature>
<feature type="transmembrane region" description="Helical" evidence="6">
    <location>
        <begin position="395"/>
        <end position="416"/>
    </location>
</feature>
<feature type="transmembrane region" description="Helical" evidence="6">
    <location>
        <begin position="277"/>
        <end position="296"/>
    </location>
</feature>
<dbReference type="InterPro" id="IPR005829">
    <property type="entry name" value="Sugar_transporter_CS"/>
</dbReference>
<keyword evidence="3 6" id="KW-1133">Transmembrane helix</keyword>
<feature type="transmembrane region" description="Helical" evidence="6">
    <location>
        <begin position="362"/>
        <end position="383"/>
    </location>
</feature>
<feature type="transmembrane region" description="Helical" evidence="6">
    <location>
        <begin position="191"/>
        <end position="209"/>
    </location>
</feature>
<evidence type="ECO:0000259" key="7">
    <source>
        <dbReference type="PROSITE" id="PS50850"/>
    </source>
</evidence>
<feature type="transmembrane region" description="Helical" evidence="6">
    <location>
        <begin position="160"/>
        <end position="179"/>
    </location>
</feature>
<evidence type="ECO:0000256" key="2">
    <source>
        <dbReference type="ARBA" id="ARBA00022692"/>
    </source>
</evidence>
<dbReference type="PANTHER" id="PTHR24064">
    <property type="entry name" value="SOLUTE CARRIER FAMILY 22 MEMBER"/>
    <property type="match status" value="1"/>
</dbReference>
<evidence type="ECO:0000313" key="8">
    <source>
        <dbReference type="EMBL" id="CAH2047633.1"/>
    </source>
</evidence>
<reference evidence="8" key="1">
    <citation type="submission" date="2022-03" db="EMBL/GenBank/DDBJ databases">
        <authorList>
            <person name="Martin H S."/>
        </authorList>
    </citation>
    <scope>NUCLEOTIDE SEQUENCE</scope>
</reference>
<evidence type="ECO:0000313" key="9">
    <source>
        <dbReference type="Proteomes" id="UP000837857"/>
    </source>
</evidence>
<gene>
    <name evidence="8" type="ORF">IPOD504_LOCUS5866</name>
</gene>
<protein>
    <recommendedName>
        <fullName evidence="7">Major facilitator superfamily (MFS) profile domain-containing protein</fullName>
    </recommendedName>
</protein>
<dbReference type="InterPro" id="IPR011701">
    <property type="entry name" value="MFS"/>
</dbReference>
<dbReference type="PROSITE" id="PS00216">
    <property type="entry name" value="SUGAR_TRANSPORT_1"/>
    <property type="match status" value="2"/>
</dbReference>
<dbReference type="InterPro" id="IPR020846">
    <property type="entry name" value="MFS_dom"/>
</dbReference>
<feature type="transmembrane region" description="Helical" evidence="6">
    <location>
        <begin position="215"/>
        <end position="237"/>
    </location>
</feature>
<dbReference type="Proteomes" id="UP000837857">
    <property type="component" value="Chromosome 17"/>
</dbReference>
<keyword evidence="2 6" id="KW-0812">Transmembrane</keyword>
<dbReference type="Gene3D" id="1.20.1250.20">
    <property type="entry name" value="MFS general substrate transporter like domains"/>
    <property type="match status" value="1"/>
</dbReference>
<evidence type="ECO:0000256" key="1">
    <source>
        <dbReference type="ARBA" id="ARBA00004141"/>
    </source>
</evidence>
<comment type="subcellular location">
    <subcellularLocation>
        <location evidence="1">Membrane</location>
        <topology evidence="1">Multi-pass membrane protein</topology>
    </subcellularLocation>
</comment>
<dbReference type="InterPro" id="IPR036259">
    <property type="entry name" value="MFS_trans_sf"/>
</dbReference>
<feature type="non-terminal residue" evidence="8">
    <location>
        <position position="1"/>
    </location>
</feature>
<accession>A0ABN8I317</accession>
<dbReference type="PROSITE" id="PS50850">
    <property type="entry name" value="MFS"/>
    <property type="match status" value="1"/>
</dbReference>
<evidence type="ECO:0000256" key="3">
    <source>
        <dbReference type="ARBA" id="ARBA00022989"/>
    </source>
</evidence>
<dbReference type="EMBL" id="OW152829">
    <property type="protein sequence ID" value="CAH2047633.1"/>
    <property type="molecule type" value="Genomic_DNA"/>
</dbReference>
<evidence type="ECO:0000256" key="4">
    <source>
        <dbReference type="ARBA" id="ARBA00023136"/>
    </source>
</evidence>
<feature type="region of interest" description="Disordered" evidence="5">
    <location>
        <begin position="1"/>
        <end position="23"/>
    </location>
</feature>
<dbReference type="SUPFAM" id="SSF103473">
    <property type="entry name" value="MFS general substrate transporter"/>
    <property type="match status" value="1"/>
</dbReference>
<feature type="transmembrane region" description="Helical" evidence="6">
    <location>
        <begin position="452"/>
        <end position="472"/>
    </location>
</feature>
<evidence type="ECO:0000256" key="5">
    <source>
        <dbReference type="SAM" id="MobiDB-lite"/>
    </source>
</evidence>
<organism evidence="8 9">
    <name type="scientific">Iphiclides podalirius</name>
    <name type="common">scarce swallowtail</name>
    <dbReference type="NCBI Taxonomy" id="110791"/>
    <lineage>
        <taxon>Eukaryota</taxon>
        <taxon>Metazoa</taxon>
        <taxon>Ecdysozoa</taxon>
        <taxon>Arthropoda</taxon>
        <taxon>Hexapoda</taxon>
        <taxon>Insecta</taxon>
        <taxon>Pterygota</taxon>
        <taxon>Neoptera</taxon>
        <taxon>Endopterygota</taxon>
        <taxon>Lepidoptera</taxon>
        <taxon>Glossata</taxon>
        <taxon>Ditrysia</taxon>
        <taxon>Papilionoidea</taxon>
        <taxon>Papilionidae</taxon>
        <taxon>Papilioninae</taxon>
        <taxon>Iphiclides</taxon>
    </lineage>
</organism>
<evidence type="ECO:0000256" key="6">
    <source>
        <dbReference type="SAM" id="Phobius"/>
    </source>
</evidence>
<keyword evidence="9" id="KW-1185">Reference proteome</keyword>
<feature type="transmembrane region" description="Helical" evidence="6">
    <location>
        <begin position="428"/>
        <end position="446"/>
    </location>
</feature>
<keyword evidence="4 6" id="KW-0472">Membrane</keyword>
<dbReference type="Pfam" id="PF07690">
    <property type="entry name" value="MFS_1"/>
    <property type="match status" value="1"/>
</dbReference>
<feature type="transmembrane region" description="Helical" evidence="6">
    <location>
        <begin position="514"/>
        <end position="530"/>
    </location>
</feature>